<dbReference type="PANTHER" id="PTHR43264:SF1">
    <property type="entry name" value="INOSINE_URIDINE-PREFERRING NUCLEOSIDE HYDROLASE DOMAIN-CONTAINING PROTEIN"/>
    <property type="match status" value="1"/>
</dbReference>
<evidence type="ECO:0000259" key="1">
    <source>
        <dbReference type="Pfam" id="PF01156"/>
    </source>
</evidence>
<feature type="domain" description="Inosine/uridine-preferring nucleoside hydrolase" evidence="1">
    <location>
        <begin position="34"/>
        <end position="277"/>
    </location>
</feature>
<dbReference type="EMBL" id="LT608328">
    <property type="protein sequence ID" value="SCM57441.1"/>
    <property type="molecule type" value="Genomic_DNA"/>
</dbReference>
<dbReference type="Pfam" id="PF01156">
    <property type="entry name" value="IU_nuc_hydro"/>
    <property type="match status" value="1"/>
</dbReference>
<dbReference type="Gene3D" id="3.90.245.10">
    <property type="entry name" value="Ribonucleoside hydrolase-like"/>
    <property type="match status" value="1"/>
</dbReference>
<dbReference type="PANTHER" id="PTHR43264">
    <property type="match status" value="1"/>
</dbReference>
<gene>
    <name evidence="2" type="ORF">ING2E5A_1338</name>
</gene>
<accession>A0A1G4G6J6</accession>
<dbReference type="InterPro" id="IPR036452">
    <property type="entry name" value="Ribo_hydro-like"/>
</dbReference>
<proteinExistence type="predicted"/>
<dbReference type="KEGG" id="pmuc:ING2E5A_1338"/>
<reference evidence="2 3" key="1">
    <citation type="submission" date="2016-08" db="EMBL/GenBank/DDBJ databases">
        <authorList>
            <person name="Seilhamer J.J."/>
        </authorList>
    </citation>
    <scope>NUCLEOTIDE SEQUENCE [LARGE SCALE GENOMIC DNA]</scope>
    <source>
        <strain evidence="2">ING2-E5A</strain>
    </source>
</reference>
<dbReference type="AlphaFoldDB" id="A0A1G4G6J6"/>
<protein>
    <recommendedName>
        <fullName evidence="1">Inosine/uridine-preferring nucleoside hydrolase domain-containing protein</fullName>
    </recommendedName>
</protein>
<sequence>MKTLPLYLLLITLTVLNSCNSTPKEEALPETVKIIFDTDMGPDYDDVGAIAVLHALADRGECEILATVSSDGHPAIAPTIELFNRYYGKGEIPVGIPANPAANFTAPNNWNDSLLARFAPDLQSKTDYPKAHEIYRKTLAAQPDKSVTIVTVGFATNLAELLKTGGDDYSPLSGMELVKKKVKRWVAMAGRFPEGREFNLFVDSVSSAYAFEHWPTPILFSGFEIGNQIMTGNRLATLDGGTNPAAWAYQYNLATYDSRPMSHRMSWDHTAVLCAVRNPEDYFYLCGPGTIIIHSSGDNSWNPDVNREHYFLVHKYPYQKIADVLEELMLHEPGQLR</sequence>
<dbReference type="InterPro" id="IPR001910">
    <property type="entry name" value="Inosine/uridine_hydrolase_dom"/>
</dbReference>
<keyword evidence="3" id="KW-1185">Reference proteome</keyword>
<dbReference type="GO" id="GO:0016799">
    <property type="term" value="F:hydrolase activity, hydrolyzing N-glycosyl compounds"/>
    <property type="evidence" value="ECO:0007669"/>
    <property type="project" value="InterPro"/>
</dbReference>
<dbReference type="STRING" id="1642646.ING2E5A_1338"/>
<dbReference type="RefSeq" id="WP_071136701.1">
    <property type="nucleotide sequence ID" value="NZ_DUQN01000029.1"/>
</dbReference>
<dbReference type="Proteomes" id="UP000178485">
    <property type="component" value="Chromosome i"/>
</dbReference>
<dbReference type="SUPFAM" id="SSF53590">
    <property type="entry name" value="Nucleoside hydrolase"/>
    <property type="match status" value="1"/>
</dbReference>
<evidence type="ECO:0000313" key="3">
    <source>
        <dbReference type="Proteomes" id="UP000178485"/>
    </source>
</evidence>
<organism evidence="2 3">
    <name type="scientific">Petrimonas mucosa</name>
    <dbReference type="NCBI Taxonomy" id="1642646"/>
    <lineage>
        <taxon>Bacteria</taxon>
        <taxon>Pseudomonadati</taxon>
        <taxon>Bacteroidota</taxon>
        <taxon>Bacteroidia</taxon>
        <taxon>Bacteroidales</taxon>
        <taxon>Dysgonomonadaceae</taxon>
        <taxon>Petrimonas</taxon>
    </lineage>
</organism>
<evidence type="ECO:0000313" key="2">
    <source>
        <dbReference type="EMBL" id="SCM57441.1"/>
    </source>
</evidence>
<name>A0A1G4G6J6_9BACT</name>